<dbReference type="Proteomes" id="UP000566663">
    <property type="component" value="Unassembled WGS sequence"/>
</dbReference>
<feature type="compositionally biased region" description="Low complexity" evidence="1">
    <location>
        <begin position="108"/>
        <end position="148"/>
    </location>
</feature>
<reference evidence="3 4" key="1">
    <citation type="submission" date="2020-08" db="EMBL/GenBank/DDBJ databases">
        <title>Genomic Encyclopedia of Type Strains, Phase IV (KMG-IV): sequencing the most valuable type-strain genomes for metagenomic binning, comparative biology and taxonomic classification.</title>
        <authorList>
            <person name="Goeker M."/>
        </authorList>
    </citation>
    <scope>NUCLEOTIDE SEQUENCE [LARGE SCALE GENOMIC DNA]</scope>
    <source>
        <strain evidence="3 4">DSM 25335</strain>
    </source>
</reference>
<gene>
    <name evidence="3" type="ORF">HNQ67_002605</name>
</gene>
<feature type="transmembrane region" description="Helical" evidence="2">
    <location>
        <begin position="45"/>
        <end position="65"/>
    </location>
</feature>
<evidence type="ECO:0000313" key="3">
    <source>
        <dbReference type="EMBL" id="MBB5293060.1"/>
    </source>
</evidence>
<comment type="caution">
    <text evidence="3">The sequence shown here is derived from an EMBL/GenBank/DDBJ whole genome shotgun (WGS) entry which is preliminary data.</text>
</comment>
<evidence type="ECO:0000256" key="2">
    <source>
        <dbReference type="SAM" id="Phobius"/>
    </source>
</evidence>
<keyword evidence="2" id="KW-1133">Transmembrane helix</keyword>
<accession>A0A7W8I087</accession>
<dbReference type="AlphaFoldDB" id="A0A7W8I087"/>
<dbReference type="EMBL" id="JACHFZ010000006">
    <property type="protein sequence ID" value="MBB5293060.1"/>
    <property type="molecule type" value="Genomic_DNA"/>
</dbReference>
<sequence>MTITYPHDRSIPNGALSEAAHEEPYIPVYARTRSVRGRKGGVKSWMILAPIGVLVLGGAAVALVMGESEEVAPVPLVEPAATGPVLPTQPLVNEIAPVETPAGTPIEAAPTPAVRAAPAPTPVRRAAATPARRAAPAPATREAPAEPAGPQPYTSSLNTTPPTTAPATPAPTPPPVIIIQPQS</sequence>
<evidence type="ECO:0000256" key="1">
    <source>
        <dbReference type="SAM" id="MobiDB-lite"/>
    </source>
</evidence>
<keyword evidence="2" id="KW-0472">Membrane</keyword>
<evidence type="ECO:0000313" key="4">
    <source>
        <dbReference type="Proteomes" id="UP000566663"/>
    </source>
</evidence>
<proteinExistence type="predicted"/>
<protein>
    <submittedName>
        <fullName evidence="3">Uncharacterized protein</fullName>
    </submittedName>
</protein>
<organism evidence="3 4">
    <name type="scientific">Brevundimonas basaltis</name>
    <dbReference type="NCBI Taxonomy" id="472166"/>
    <lineage>
        <taxon>Bacteria</taxon>
        <taxon>Pseudomonadati</taxon>
        <taxon>Pseudomonadota</taxon>
        <taxon>Alphaproteobacteria</taxon>
        <taxon>Caulobacterales</taxon>
        <taxon>Caulobacteraceae</taxon>
        <taxon>Brevundimonas</taxon>
    </lineage>
</organism>
<feature type="region of interest" description="Disordered" evidence="1">
    <location>
        <begin position="102"/>
        <end position="183"/>
    </location>
</feature>
<keyword evidence="2" id="KW-0812">Transmembrane</keyword>
<dbReference type="RefSeq" id="WP_183256085.1">
    <property type="nucleotide sequence ID" value="NZ_BAAAFF010000005.1"/>
</dbReference>
<name>A0A7W8I087_9CAUL</name>
<keyword evidence="4" id="KW-1185">Reference proteome</keyword>